<reference evidence="3 4" key="1">
    <citation type="submission" date="2019-03" db="EMBL/GenBank/DDBJ databases">
        <title>Genomic Encyclopedia of Archaeal and Bacterial Type Strains, Phase II (KMG-II): from individual species to whole genera.</title>
        <authorList>
            <person name="Goeker M."/>
        </authorList>
    </citation>
    <scope>NUCLEOTIDE SEQUENCE [LARGE SCALE GENOMIC DNA]</scope>
    <source>
        <strain evidence="3 4">DSM 24323</strain>
    </source>
</reference>
<dbReference type="InterPro" id="IPR031100">
    <property type="entry name" value="LOG_fam"/>
</dbReference>
<dbReference type="RefSeq" id="WP_133753865.1">
    <property type="nucleotide sequence ID" value="NZ_SOAW01000001.1"/>
</dbReference>
<dbReference type="GO" id="GO:0009691">
    <property type="term" value="P:cytokinin biosynthetic process"/>
    <property type="evidence" value="ECO:0007669"/>
    <property type="project" value="UniProtKB-UniRule"/>
</dbReference>
<name>A0A4R7J7C1_9ACTN</name>
<dbReference type="Gene3D" id="3.40.50.450">
    <property type="match status" value="1"/>
</dbReference>
<dbReference type="NCBIfam" id="TIGR00730">
    <property type="entry name" value="Rossman fold protein, TIGR00730 family"/>
    <property type="match status" value="1"/>
</dbReference>
<protein>
    <recommendedName>
        <fullName evidence="2">Cytokinin riboside 5'-monophosphate phosphoribohydrolase</fullName>
        <ecNumber evidence="2">3.2.2.n1</ecNumber>
    </recommendedName>
</protein>
<evidence type="ECO:0000256" key="2">
    <source>
        <dbReference type="RuleBase" id="RU363015"/>
    </source>
</evidence>
<keyword evidence="4" id="KW-1185">Reference proteome</keyword>
<gene>
    <name evidence="3" type="ORF">CLV29_0942</name>
</gene>
<keyword evidence="2" id="KW-0378">Hydrolase</keyword>
<dbReference type="PANTHER" id="PTHR31223:SF70">
    <property type="entry name" value="LOG FAMILY PROTEIN YJL055W"/>
    <property type="match status" value="1"/>
</dbReference>
<dbReference type="EC" id="3.2.2.n1" evidence="2"/>
<dbReference type="SUPFAM" id="SSF102405">
    <property type="entry name" value="MCP/YpsA-like"/>
    <property type="match status" value="1"/>
</dbReference>
<dbReference type="Pfam" id="PF03641">
    <property type="entry name" value="Lysine_decarbox"/>
    <property type="match status" value="1"/>
</dbReference>
<dbReference type="EMBL" id="SOAW01000001">
    <property type="protein sequence ID" value="TDT33331.1"/>
    <property type="molecule type" value="Genomic_DNA"/>
</dbReference>
<comment type="catalytic activity">
    <reaction evidence="2">
        <text>9-ribosyl-trans-zeatin 5'-phosphate + H2O = trans-zeatin + D-ribose 5-phosphate</text>
        <dbReference type="Rhea" id="RHEA:48564"/>
        <dbReference type="ChEBI" id="CHEBI:15377"/>
        <dbReference type="ChEBI" id="CHEBI:16522"/>
        <dbReference type="ChEBI" id="CHEBI:78346"/>
        <dbReference type="ChEBI" id="CHEBI:87947"/>
        <dbReference type="EC" id="3.2.2.n1"/>
    </reaction>
</comment>
<sequence>MSNAAGQVRRAGSITVFAGAAAGIDDRWAKTAYELGRLIAQGPGTLVFGAGGTGLMGAVSDGALDHGGHVVGVIPESMIEKEWARPDLTELIVTDGMHERKKIMASRADGFICLPGGAGTLEELVEIWSWVNLGFLDSRIVLLDDNGFWQPLLELVQHFERSEFLGEQTRRQLLVAEDPAEALVMALG</sequence>
<dbReference type="AlphaFoldDB" id="A0A4R7J7C1"/>
<dbReference type="OrthoDB" id="9801098at2"/>
<organism evidence="3 4">
    <name type="scientific">Naumannella halotolerans</name>
    <dbReference type="NCBI Taxonomy" id="993414"/>
    <lineage>
        <taxon>Bacteria</taxon>
        <taxon>Bacillati</taxon>
        <taxon>Actinomycetota</taxon>
        <taxon>Actinomycetes</taxon>
        <taxon>Propionibacteriales</taxon>
        <taxon>Propionibacteriaceae</taxon>
        <taxon>Naumannella</taxon>
    </lineage>
</organism>
<dbReference type="Proteomes" id="UP000295371">
    <property type="component" value="Unassembled WGS sequence"/>
</dbReference>
<dbReference type="GO" id="GO:0005829">
    <property type="term" value="C:cytosol"/>
    <property type="evidence" value="ECO:0007669"/>
    <property type="project" value="TreeGrafter"/>
</dbReference>
<comment type="catalytic activity">
    <reaction evidence="2">
        <text>N(6)-(dimethylallyl)adenosine 5'-phosphate + H2O = N(6)-dimethylallyladenine + D-ribose 5-phosphate</text>
        <dbReference type="Rhea" id="RHEA:48560"/>
        <dbReference type="ChEBI" id="CHEBI:15377"/>
        <dbReference type="ChEBI" id="CHEBI:17660"/>
        <dbReference type="ChEBI" id="CHEBI:57526"/>
        <dbReference type="ChEBI" id="CHEBI:78346"/>
        <dbReference type="EC" id="3.2.2.n1"/>
    </reaction>
</comment>
<accession>A0A4R7J7C1</accession>
<comment type="similarity">
    <text evidence="1 2">Belongs to the LOG family.</text>
</comment>
<dbReference type="GO" id="GO:0102682">
    <property type="term" value="F:cytokinin riboside 5'-monophosphate phosphoribohydrolase activity"/>
    <property type="evidence" value="ECO:0007669"/>
    <property type="project" value="RHEA"/>
</dbReference>
<evidence type="ECO:0000313" key="4">
    <source>
        <dbReference type="Proteomes" id="UP000295371"/>
    </source>
</evidence>
<proteinExistence type="inferred from homology"/>
<keyword evidence="2" id="KW-0203">Cytokinin biosynthesis</keyword>
<comment type="caution">
    <text evidence="3">The sequence shown here is derived from an EMBL/GenBank/DDBJ whole genome shotgun (WGS) entry which is preliminary data.</text>
</comment>
<dbReference type="PANTHER" id="PTHR31223">
    <property type="entry name" value="LOG FAMILY PROTEIN YJL055W"/>
    <property type="match status" value="1"/>
</dbReference>
<dbReference type="InterPro" id="IPR005269">
    <property type="entry name" value="LOG"/>
</dbReference>
<evidence type="ECO:0000256" key="1">
    <source>
        <dbReference type="ARBA" id="ARBA00006763"/>
    </source>
</evidence>
<evidence type="ECO:0000313" key="3">
    <source>
        <dbReference type="EMBL" id="TDT33331.1"/>
    </source>
</evidence>